<dbReference type="AlphaFoldDB" id="A0A9Q2D048"/>
<dbReference type="EMBL" id="JACHHF010000008">
    <property type="protein sequence ID" value="MBB5176478.1"/>
    <property type="molecule type" value="Genomic_DNA"/>
</dbReference>
<dbReference type="PROSITE" id="PS50965">
    <property type="entry name" value="NERD"/>
    <property type="match status" value="1"/>
</dbReference>
<evidence type="ECO:0000313" key="2">
    <source>
        <dbReference type="EMBL" id="MBB5176478.1"/>
    </source>
</evidence>
<reference evidence="2 3" key="1">
    <citation type="submission" date="2020-08" db="EMBL/GenBank/DDBJ databases">
        <title>Genomic Encyclopedia of Type Strains, Phase IV (KMG-IV): sequencing the most valuable type-strain genomes for metagenomic binning, comparative biology and taxonomic classification.</title>
        <authorList>
            <person name="Goeker M."/>
        </authorList>
    </citation>
    <scope>NUCLEOTIDE SEQUENCE [LARGE SCALE GENOMIC DNA]</scope>
    <source>
        <strain evidence="2 3">DSM 19163</strain>
    </source>
</reference>
<name>A0A9Q2D048_9STAP</name>
<dbReference type="Pfam" id="PF08378">
    <property type="entry name" value="NERD"/>
    <property type="match status" value="1"/>
</dbReference>
<evidence type="ECO:0000259" key="1">
    <source>
        <dbReference type="PROSITE" id="PS50965"/>
    </source>
</evidence>
<evidence type="ECO:0000313" key="3">
    <source>
        <dbReference type="Proteomes" id="UP000579136"/>
    </source>
</evidence>
<accession>A0A9Q2D048</accession>
<feature type="domain" description="NERD" evidence="1">
    <location>
        <begin position="32"/>
        <end position="144"/>
    </location>
</feature>
<sequence length="303" mass="36007">MVKSTAHRQLEALKWRMPLAREQLYYLDHLQRGYEGEREFKKFVDSYIGEGAVTITDFIFSVNGTVRQIDAFIIFNDAVIIFEVKNYQGDYLFKKGEFYNTKYRDKIKSPIDQLDHTVILLNRLFKRIGIHIPIKSYVVFIGEDFHLYEAPRDLNIVMRSQLPNFLNELRLMYRRTDENTMKFVDTLNEFKHLEERRLHIDYSYDSLKKSLFCSDDGGELVLNNRTYYKCPKCNKKTSIEDVVLQAILDFYTLFPEKKLTISSLYNFTGGKISKYHYRKLLKKNFKRLGNGRSVHYTIDKVIE</sequence>
<protein>
    <recommendedName>
        <fullName evidence="1">NERD domain-containing protein</fullName>
    </recommendedName>
</protein>
<dbReference type="Proteomes" id="UP000579136">
    <property type="component" value="Unassembled WGS sequence"/>
</dbReference>
<keyword evidence="3" id="KW-1185">Reference proteome</keyword>
<comment type="caution">
    <text evidence="2">The sequence shown here is derived from an EMBL/GenBank/DDBJ whole genome shotgun (WGS) entry which is preliminary data.</text>
</comment>
<organism evidence="2 3">
    <name type="scientific">Nosocomiicoccus ampullae</name>
    <dbReference type="NCBI Taxonomy" id="489910"/>
    <lineage>
        <taxon>Bacteria</taxon>
        <taxon>Bacillati</taxon>
        <taxon>Bacillota</taxon>
        <taxon>Bacilli</taxon>
        <taxon>Bacillales</taxon>
        <taxon>Staphylococcaceae</taxon>
        <taxon>Nosocomiicoccus</taxon>
    </lineage>
</organism>
<dbReference type="InterPro" id="IPR011528">
    <property type="entry name" value="NERD"/>
</dbReference>
<proteinExistence type="predicted"/>
<gene>
    <name evidence="2" type="ORF">HNQ45_001366</name>
</gene>
<dbReference type="RefSeq" id="WP_183675054.1">
    <property type="nucleotide sequence ID" value="NZ_CBCRYX010000009.1"/>
</dbReference>